<keyword evidence="3" id="KW-0805">Transcription regulation</keyword>
<dbReference type="PROSITE" id="PS50110">
    <property type="entry name" value="RESPONSE_REGULATORY"/>
    <property type="match status" value="1"/>
</dbReference>
<evidence type="ECO:0000256" key="6">
    <source>
        <dbReference type="PROSITE-ProRule" id="PRU00169"/>
    </source>
</evidence>
<evidence type="ECO:0000256" key="7">
    <source>
        <dbReference type="PROSITE-ProRule" id="PRU01091"/>
    </source>
</evidence>
<keyword evidence="5" id="KW-0804">Transcription</keyword>
<dbReference type="Gene3D" id="3.40.50.2300">
    <property type="match status" value="1"/>
</dbReference>
<keyword evidence="1 6" id="KW-0597">Phosphoprotein</keyword>
<dbReference type="FunFam" id="1.10.10.10:FF:000005">
    <property type="entry name" value="Two-component system response regulator"/>
    <property type="match status" value="1"/>
</dbReference>
<dbReference type="Pfam" id="PF00072">
    <property type="entry name" value="Response_reg"/>
    <property type="match status" value="1"/>
</dbReference>
<dbReference type="GO" id="GO:0000156">
    <property type="term" value="F:phosphorelay response regulator activity"/>
    <property type="evidence" value="ECO:0007669"/>
    <property type="project" value="TreeGrafter"/>
</dbReference>
<reference evidence="10 11" key="1">
    <citation type="submission" date="2019-09" db="EMBL/GenBank/DDBJ databases">
        <title>Wenzhouxiangella sp. Genome sequencing and assembly.</title>
        <authorList>
            <person name="Zhang R."/>
        </authorList>
    </citation>
    <scope>NUCLEOTIDE SEQUENCE [LARGE SCALE GENOMIC DNA]</scope>
    <source>
        <strain evidence="10 11">W260</strain>
    </source>
</reference>
<keyword evidence="4 7" id="KW-0238">DNA-binding</keyword>
<feature type="DNA-binding region" description="OmpR/PhoB-type" evidence="7">
    <location>
        <begin position="126"/>
        <end position="224"/>
    </location>
</feature>
<keyword evidence="2" id="KW-0902">Two-component regulatory system</keyword>
<dbReference type="Gene3D" id="1.10.10.10">
    <property type="entry name" value="Winged helix-like DNA-binding domain superfamily/Winged helix DNA-binding domain"/>
    <property type="match status" value="1"/>
</dbReference>
<dbReference type="RefSeq" id="WP_150863328.1">
    <property type="nucleotide sequence ID" value="NZ_VYXP01000003.1"/>
</dbReference>
<keyword evidence="11" id="KW-1185">Reference proteome</keyword>
<accession>A0A5N0TH60</accession>
<dbReference type="PANTHER" id="PTHR48111:SF38">
    <property type="entry name" value="TWO-COMPONENT RESPONSE REGULATOR"/>
    <property type="match status" value="1"/>
</dbReference>
<comment type="caution">
    <text evidence="10">The sequence shown here is derived from an EMBL/GenBank/DDBJ whole genome shotgun (WGS) entry which is preliminary data.</text>
</comment>
<evidence type="ECO:0000259" key="8">
    <source>
        <dbReference type="PROSITE" id="PS50110"/>
    </source>
</evidence>
<dbReference type="SMART" id="SM00862">
    <property type="entry name" value="Trans_reg_C"/>
    <property type="match status" value="1"/>
</dbReference>
<dbReference type="SUPFAM" id="SSF52172">
    <property type="entry name" value="CheY-like"/>
    <property type="match status" value="1"/>
</dbReference>
<sequence length="231" mass="26119">MRILIVEDDARVADFLRRGLAAEGHFCVMATDGNEGLTLAQEGDFDMILLDLMLPGMHGHEVCQQLRMNRINTPLMILTAMDAQEDIVDGLRLGADDYMTKPFSFEELLARIESVMRRSDSRSLEDPRLKAGRITFDRDALLVEVEGQPIKMTAKEMAILELFMSHPGKLFSRERILSNVWGMNMDPMTNVVDVYIGKLRKKIDRSDSDSMIETVRGLGYRFIVPPGNPGR</sequence>
<dbReference type="InterPro" id="IPR039420">
    <property type="entry name" value="WalR-like"/>
</dbReference>
<dbReference type="GO" id="GO:0000976">
    <property type="term" value="F:transcription cis-regulatory region binding"/>
    <property type="evidence" value="ECO:0007669"/>
    <property type="project" value="TreeGrafter"/>
</dbReference>
<dbReference type="InterPro" id="IPR036388">
    <property type="entry name" value="WH-like_DNA-bd_sf"/>
</dbReference>
<dbReference type="GO" id="GO:0006355">
    <property type="term" value="P:regulation of DNA-templated transcription"/>
    <property type="evidence" value="ECO:0007669"/>
    <property type="project" value="InterPro"/>
</dbReference>
<evidence type="ECO:0000313" key="10">
    <source>
        <dbReference type="EMBL" id="KAA9132619.1"/>
    </source>
</evidence>
<evidence type="ECO:0000259" key="9">
    <source>
        <dbReference type="PROSITE" id="PS51755"/>
    </source>
</evidence>
<dbReference type="InterPro" id="IPR011006">
    <property type="entry name" value="CheY-like_superfamily"/>
</dbReference>
<dbReference type="GO" id="GO:0005829">
    <property type="term" value="C:cytosol"/>
    <property type="evidence" value="ECO:0007669"/>
    <property type="project" value="TreeGrafter"/>
</dbReference>
<dbReference type="CDD" id="cd00383">
    <property type="entry name" value="trans_reg_C"/>
    <property type="match status" value="1"/>
</dbReference>
<dbReference type="EMBL" id="VYXP01000003">
    <property type="protein sequence ID" value="KAA9132619.1"/>
    <property type="molecule type" value="Genomic_DNA"/>
</dbReference>
<dbReference type="Pfam" id="PF00486">
    <property type="entry name" value="Trans_reg_C"/>
    <property type="match status" value="1"/>
</dbReference>
<dbReference type="AlphaFoldDB" id="A0A5N0TH60"/>
<dbReference type="InterPro" id="IPR001789">
    <property type="entry name" value="Sig_transdc_resp-reg_receiver"/>
</dbReference>
<dbReference type="FunFam" id="3.40.50.2300:FF:000001">
    <property type="entry name" value="DNA-binding response regulator PhoB"/>
    <property type="match status" value="1"/>
</dbReference>
<dbReference type="Gene3D" id="6.10.250.690">
    <property type="match status" value="1"/>
</dbReference>
<dbReference type="PANTHER" id="PTHR48111">
    <property type="entry name" value="REGULATOR OF RPOS"/>
    <property type="match status" value="1"/>
</dbReference>
<feature type="domain" description="Response regulatory" evidence="8">
    <location>
        <begin position="2"/>
        <end position="116"/>
    </location>
</feature>
<protein>
    <submittedName>
        <fullName evidence="10">Response regulator transcription factor</fullName>
    </submittedName>
</protein>
<evidence type="ECO:0000256" key="2">
    <source>
        <dbReference type="ARBA" id="ARBA00023012"/>
    </source>
</evidence>
<evidence type="ECO:0000256" key="3">
    <source>
        <dbReference type="ARBA" id="ARBA00023015"/>
    </source>
</evidence>
<feature type="modified residue" description="4-aspartylphosphate" evidence="6">
    <location>
        <position position="51"/>
    </location>
</feature>
<evidence type="ECO:0000256" key="5">
    <source>
        <dbReference type="ARBA" id="ARBA00023163"/>
    </source>
</evidence>
<dbReference type="GO" id="GO:0032993">
    <property type="term" value="C:protein-DNA complex"/>
    <property type="evidence" value="ECO:0007669"/>
    <property type="project" value="TreeGrafter"/>
</dbReference>
<dbReference type="SMART" id="SM00448">
    <property type="entry name" value="REC"/>
    <property type="match status" value="1"/>
</dbReference>
<dbReference type="Proteomes" id="UP000325372">
    <property type="component" value="Unassembled WGS sequence"/>
</dbReference>
<proteinExistence type="predicted"/>
<evidence type="ECO:0000256" key="4">
    <source>
        <dbReference type="ARBA" id="ARBA00023125"/>
    </source>
</evidence>
<feature type="domain" description="OmpR/PhoB-type" evidence="9">
    <location>
        <begin position="126"/>
        <end position="224"/>
    </location>
</feature>
<dbReference type="PROSITE" id="PS51755">
    <property type="entry name" value="OMPR_PHOB"/>
    <property type="match status" value="1"/>
</dbReference>
<evidence type="ECO:0000313" key="11">
    <source>
        <dbReference type="Proteomes" id="UP000325372"/>
    </source>
</evidence>
<dbReference type="InterPro" id="IPR001867">
    <property type="entry name" value="OmpR/PhoB-type_DNA-bd"/>
</dbReference>
<organism evidence="10 11">
    <name type="scientific">Marinihelvus fidelis</name>
    <dbReference type="NCBI Taxonomy" id="2613842"/>
    <lineage>
        <taxon>Bacteria</taxon>
        <taxon>Pseudomonadati</taxon>
        <taxon>Pseudomonadota</taxon>
        <taxon>Gammaproteobacteria</taxon>
        <taxon>Chromatiales</taxon>
        <taxon>Wenzhouxiangellaceae</taxon>
        <taxon>Marinihelvus</taxon>
    </lineage>
</organism>
<gene>
    <name evidence="10" type="ORF">F3N42_05210</name>
</gene>
<evidence type="ECO:0000256" key="1">
    <source>
        <dbReference type="ARBA" id="ARBA00022553"/>
    </source>
</evidence>
<name>A0A5N0TH60_9GAMM</name>